<dbReference type="RefSeq" id="WP_145855448.1">
    <property type="nucleotide sequence ID" value="NZ_RPFW01000004.1"/>
</dbReference>
<keyword evidence="3" id="KW-0378">Hydrolase</keyword>
<dbReference type="GO" id="GO:0016831">
    <property type="term" value="F:carboxy-lyase activity"/>
    <property type="evidence" value="ECO:0007669"/>
    <property type="project" value="InterPro"/>
</dbReference>
<evidence type="ECO:0000313" key="3">
    <source>
        <dbReference type="EMBL" id="TVZ03055.1"/>
    </source>
</evidence>
<dbReference type="Gene3D" id="3.20.20.140">
    <property type="entry name" value="Metal-dependent hydrolases"/>
    <property type="match status" value="1"/>
</dbReference>
<evidence type="ECO:0000313" key="4">
    <source>
        <dbReference type="Proteomes" id="UP000460272"/>
    </source>
</evidence>
<dbReference type="GO" id="GO:0019748">
    <property type="term" value="P:secondary metabolic process"/>
    <property type="evidence" value="ECO:0007669"/>
    <property type="project" value="TreeGrafter"/>
</dbReference>
<dbReference type="AlphaFoldDB" id="A0A6P2BXY8"/>
<name>A0A6P2BXY8_9ACTN</name>
<dbReference type="Proteomes" id="UP000460272">
    <property type="component" value="Unassembled WGS sequence"/>
</dbReference>
<dbReference type="InterPro" id="IPR006680">
    <property type="entry name" value="Amidohydro-rel"/>
</dbReference>
<evidence type="ECO:0000256" key="1">
    <source>
        <dbReference type="ARBA" id="ARBA00023239"/>
    </source>
</evidence>
<protein>
    <submittedName>
        <fullName evidence="3">Amidohydrolase</fullName>
    </submittedName>
</protein>
<reference evidence="3 4" key="1">
    <citation type="submission" date="2018-11" db="EMBL/GenBank/DDBJ databases">
        <title>Trebonia kvetii gen.nov., sp.nov., a novel acidophilic actinobacterium, and proposal of the new actinobacterial family Treboniaceae fam. nov.</title>
        <authorList>
            <person name="Rapoport D."/>
            <person name="Sagova-Mareckova M."/>
            <person name="Sedlacek I."/>
            <person name="Provaznik J."/>
            <person name="Kralova S."/>
            <person name="Pavlinic D."/>
            <person name="Benes V."/>
            <person name="Kopecky J."/>
        </authorList>
    </citation>
    <scope>NUCLEOTIDE SEQUENCE [LARGE SCALE GENOMIC DNA]</scope>
    <source>
        <strain evidence="3 4">15Tr583</strain>
    </source>
</reference>
<keyword evidence="1" id="KW-0456">Lyase</keyword>
<dbReference type="SUPFAM" id="SSF51556">
    <property type="entry name" value="Metallo-dependent hydrolases"/>
    <property type="match status" value="1"/>
</dbReference>
<dbReference type="GO" id="GO:0005829">
    <property type="term" value="C:cytosol"/>
    <property type="evidence" value="ECO:0007669"/>
    <property type="project" value="TreeGrafter"/>
</dbReference>
<comment type="caution">
    <text evidence="3">The sequence shown here is derived from an EMBL/GenBank/DDBJ whole genome shotgun (WGS) entry which is preliminary data.</text>
</comment>
<dbReference type="PANTHER" id="PTHR21240">
    <property type="entry name" value="2-AMINO-3-CARBOXYLMUCONATE-6-SEMIALDEHYDE DECARBOXYLASE"/>
    <property type="match status" value="1"/>
</dbReference>
<dbReference type="InterPro" id="IPR032466">
    <property type="entry name" value="Metal_Hydrolase"/>
</dbReference>
<dbReference type="OrthoDB" id="8673173at2"/>
<dbReference type="Pfam" id="PF04909">
    <property type="entry name" value="Amidohydro_2"/>
    <property type="match status" value="1"/>
</dbReference>
<sequence length="322" mass="33473">MRTIALEEHFWTDELAAAPGTGVLARAGGARLDAELRDVGAARIADMDAAGIDVQVLSHAQPAAQAMAGEAGIEAAVRANDRLAAAIAAHPGRLAGFATLPTASPAAAAVELTRCVESLGFAGGLVHSTIGLNGAFLDDPRYAPLLSAFEALDVPLYLHPAPPPAAVRAAYFDGLPAPAAGALATNAWGWHAEAGLATLRLAAAGTFARHPGLRVIIGHDGEMIPFMLHRVDDMMPRAVTGLDEEVSDYLLRHLWVTTSGMFSLPPAACALSVFGVDRVLFSVDYPFAANWQGRQFLDALPLSPADKAKVAGENAAALLRLA</sequence>
<proteinExistence type="predicted"/>
<evidence type="ECO:0000259" key="2">
    <source>
        <dbReference type="Pfam" id="PF04909"/>
    </source>
</evidence>
<gene>
    <name evidence="3" type="ORF">EAS64_21615</name>
</gene>
<dbReference type="EMBL" id="RPFW01000004">
    <property type="protein sequence ID" value="TVZ03055.1"/>
    <property type="molecule type" value="Genomic_DNA"/>
</dbReference>
<dbReference type="PANTHER" id="PTHR21240:SF30">
    <property type="entry name" value="AMIDOHYDROLASE-RELATED DOMAIN-CONTAINING PROTEIN-RELATED"/>
    <property type="match status" value="1"/>
</dbReference>
<dbReference type="GO" id="GO:0016787">
    <property type="term" value="F:hydrolase activity"/>
    <property type="evidence" value="ECO:0007669"/>
    <property type="project" value="UniProtKB-KW"/>
</dbReference>
<feature type="domain" description="Amidohydrolase-related" evidence="2">
    <location>
        <begin position="37"/>
        <end position="321"/>
    </location>
</feature>
<accession>A0A6P2BXY8</accession>
<keyword evidence="4" id="KW-1185">Reference proteome</keyword>
<dbReference type="InterPro" id="IPR032465">
    <property type="entry name" value="ACMSD"/>
</dbReference>
<organism evidence="3 4">
    <name type="scientific">Trebonia kvetii</name>
    <dbReference type="NCBI Taxonomy" id="2480626"/>
    <lineage>
        <taxon>Bacteria</taxon>
        <taxon>Bacillati</taxon>
        <taxon>Actinomycetota</taxon>
        <taxon>Actinomycetes</taxon>
        <taxon>Streptosporangiales</taxon>
        <taxon>Treboniaceae</taxon>
        <taxon>Trebonia</taxon>
    </lineage>
</organism>